<feature type="non-terminal residue" evidence="2">
    <location>
        <position position="1"/>
    </location>
</feature>
<name>A0ABV1WGP5_9ACTN</name>
<organism evidence="2 3">
    <name type="scientific">Streptomyces carpinensis</name>
    <dbReference type="NCBI Taxonomy" id="66369"/>
    <lineage>
        <taxon>Bacteria</taxon>
        <taxon>Bacillati</taxon>
        <taxon>Actinomycetota</taxon>
        <taxon>Actinomycetes</taxon>
        <taxon>Kitasatosporales</taxon>
        <taxon>Streptomycetaceae</taxon>
        <taxon>Streptomyces</taxon>
    </lineage>
</organism>
<protein>
    <recommendedName>
        <fullName evidence="4">Peptide ABC transporter ATP-binding protein</fullName>
    </recommendedName>
</protein>
<accession>A0ABV1WGP5</accession>
<evidence type="ECO:0000256" key="1">
    <source>
        <dbReference type="SAM" id="MobiDB-lite"/>
    </source>
</evidence>
<dbReference type="Proteomes" id="UP001458415">
    <property type="component" value="Unassembled WGS sequence"/>
</dbReference>
<feature type="compositionally biased region" description="Basic and acidic residues" evidence="1">
    <location>
        <begin position="9"/>
        <end position="21"/>
    </location>
</feature>
<evidence type="ECO:0008006" key="4">
    <source>
        <dbReference type="Google" id="ProtNLM"/>
    </source>
</evidence>
<comment type="caution">
    <text evidence="2">The sequence shown here is derived from an EMBL/GenBank/DDBJ whole genome shotgun (WGS) entry which is preliminary data.</text>
</comment>
<keyword evidence="3" id="KW-1185">Reference proteome</keyword>
<feature type="region of interest" description="Disordered" evidence="1">
    <location>
        <begin position="1"/>
        <end position="23"/>
    </location>
</feature>
<reference evidence="2 3" key="1">
    <citation type="submission" date="2024-06" db="EMBL/GenBank/DDBJ databases">
        <title>The Natural Products Discovery Center: Release of the First 8490 Sequenced Strains for Exploring Actinobacteria Biosynthetic Diversity.</title>
        <authorList>
            <person name="Kalkreuter E."/>
            <person name="Kautsar S.A."/>
            <person name="Yang D."/>
            <person name="Bader C.D."/>
            <person name="Teijaro C.N."/>
            <person name="Fluegel L."/>
            <person name="Davis C.M."/>
            <person name="Simpson J.R."/>
            <person name="Lauterbach L."/>
            <person name="Steele A.D."/>
            <person name="Gui C."/>
            <person name="Meng S."/>
            <person name="Li G."/>
            <person name="Viehrig K."/>
            <person name="Ye F."/>
            <person name="Su P."/>
            <person name="Kiefer A.F."/>
            <person name="Nichols A."/>
            <person name="Cepeda A.J."/>
            <person name="Yan W."/>
            <person name="Fan B."/>
            <person name="Jiang Y."/>
            <person name="Adhikari A."/>
            <person name="Zheng C.-J."/>
            <person name="Schuster L."/>
            <person name="Cowan T.M."/>
            <person name="Smanski M.J."/>
            <person name="Chevrette M.G."/>
            <person name="De Carvalho L.P.S."/>
            <person name="Shen B."/>
        </authorList>
    </citation>
    <scope>NUCLEOTIDE SEQUENCE [LARGE SCALE GENOMIC DNA]</scope>
    <source>
        <strain evidence="2 3">NPDC000634</strain>
    </source>
</reference>
<gene>
    <name evidence="2" type="ORF">ABT317_41855</name>
</gene>
<evidence type="ECO:0000313" key="3">
    <source>
        <dbReference type="Proteomes" id="UP001458415"/>
    </source>
</evidence>
<dbReference type="EMBL" id="JBEPCU010001333">
    <property type="protein sequence ID" value="MER6983331.1"/>
    <property type="molecule type" value="Genomic_DNA"/>
</dbReference>
<proteinExistence type="predicted"/>
<evidence type="ECO:0000313" key="2">
    <source>
        <dbReference type="EMBL" id="MER6983331.1"/>
    </source>
</evidence>
<sequence length="75" mass="8353">HRPTLCSRLPDHAHTTRDRPVRPPSGCRFRTRCPKFAHQLTDAERTACVEQVPELADRGGGHPVACHYAESVALL</sequence>